<dbReference type="AlphaFoldDB" id="A8G230"/>
<protein>
    <recommendedName>
        <fullName evidence="1">CopG-like ribbon-helix-helix domain-containing protein</fullName>
    </recommendedName>
</protein>
<name>A8G230_PROM2</name>
<dbReference type="Proteomes" id="UP000002014">
    <property type="component" value="Chromosome"/>
</dbReference>
<feature type="domain" description="CopG-like ribbon-helix-helix" evidence="1">
    <location>
        <begin position="6"/>
        <end position="46"/>
    </location>
</feature>
<proteinExistence type="predicted"/>
<dbReference type="RefSeq" id="WP_012006846.1">
    <property type="nucleotide sequence ID" value="NC_009840.1"/>
</dbReference>
<dbReference type="HOGENOM" id="CLU_2094672_0_0_3"/>
<dbReference type="Pfam" id="PF07878">
    <property type="entry name" value="RHH_5"/>
    <property type="match status" value="1"/>
</dbReference>
<accession>A8G230</accession>
<sequence length="116" mass="13263">MPTKLDRVQVLFQKDVFKKLKLLAKLERRSLSSMAGSLVEEAIESQKYQSLLSKAKSEEFKSKVDETKILINDILKPDIAADDTFDVNSKLKKIDDLLTIISKSNIYEQNKSSRSR</sequence>
<dbReference type="KEGG" id="pmh:P9215_00421"/>
<evidence type="ECO:0000313" key="3">
    <source>
        <dbReference type="Proteomes" id="UP000002014"/>
    </source>
</evidence>
<dbReference type="EMBL" id="CP000825">
    <property type="protein sequence ID" value="ABV49661.1"/>
    <property type="molecule type" value="Genomic_DNA"/>
</dbReference>
<dbReference type="OrthoDB" id="9977726at2"/>
<reference evidence="2 3" key="1">
    <citation type="journal article" date="2007" name="PLoS Genet.">
        <title>Patterns and implications of gene gain and loss in the evolution of Prochlorococcus.</title>
        <authorList>
            <person name="Kettler G.C."/>
            <person name="Martiny A.C."/>
            <person name="Huang K."/>
            <person name="Zucker J."/>
            <person name="Coleman M.L."/>
            <person name="Rodrigue S."/>
            <person name="Chen F."/>
            <person name="Lapidus A."/>
            <person name="Ferriera S."/>
            <person name="Johnson J."/>
            <person name="Steglich C."/>
            <person name="Church G.M."/>
            <person name="Richardson P."/>
            <person name="Chisholm S.W."/>
        </authorList>
    </citation>
    <scope>NUCLEOTIDE SEQUENCE [LARGE SCALE GENOMIC DNA]</scope>
    <source>
        <strain evidence="2 3">MIT 9215</strain>
    </source>
</reference>
<evidence type="ECO:0000259" key="1">
    <source>
        <dbReference type="Pfam" id="PF07878"/>
    </source>
</evidence>
<organism evidence="2 3">
    <name type="scientific">Prochlorococcus marinus (strain MIT 9215)</name>
    <dbReference type="NCBI Taxonomy" id="93060"/>
    <lineage>
        <taxon>Bacteria</taxon>
        <taxon>Bacillati</taxon>
        <taxon>Cyanobacteriota</taxon>
        <taxon>Cyanophyceae</taxon>
        <taxon>Synechococcales</taxon>
        <taxon>Prochlorococcaceae</taxon>
        <taxon>Prochlorococcus</taxon>
    </lineage>
</organism>
<gene>
    <name evidence="2" type="ordered locus">P9215_00421</name>
</gene>
<dbReference type="STRING" id="93060.P9215_00421"/>
<evidence type="ECO:0000313" key="2">
    <source>
        <dbReference type="EMBL" id="ABV49661.1"/>
    </source>
</evidence>
<dbReference type="InterPro" id="IPR012869">
    <property type="entry name" value="RHH_5"/>
</dbReference>